<dbReference type="GO" id="GO:0033260">
    <property type="term" value="P:nuclear DNA replication"/>
    <property type="evidence" value="ECO:0007669"/>
    <property type="project" value="TreeGrafter"/>
</dbReference>
<keyword evidence="5" id="KW-0862">Zinc</keyword>
<dbReference type="GO" id="GO:0003676">
    <property type="term" value="F:nucleic acid binding"/>
    <property type="evidence" value="ECO:0007669"/>
    <property type="project" value="InterPro"/>
</dbReference>
<keyword evidence="9" id="KW-1185">Reference proteome</keyword>
<protein>
    <submittedName>
        <fullName evidence="8">Coiled-coil domain-containing protein 16</fullName>
    </submittedName>
</protein>
<comment type="caution">
    <text evidence="8">The sequence shown here is derived from an EMBL/GenBank/DDBJ whole genome shotgun (WGS) entry which is preliminary data.</text>
</comment>
<organism evidence="8 9">
    <name type="scientific">Caerostris extrusa</name>
    <name type="common">Bark spider</name>
    <name type="synonym">Caerostris bankana</name>
    <dbReference type="NCBI Taxonomy" id="172846"/>
    <lineage>
        <taxon>Eukaryota</taxon>
        <taxon>Metazoa</taxon>
        <taxon>Ecdysozoa</taxon>
        <taxon>Arthropoda</taxon>
        <taxon>Chelicerata</taxon>
        <taxon>Arachnida</taxon>
        <taxon>Araneae</taxon>
        <taxon>Araneomorphae</taxon>
        <taxon>Entelegynae</taxon>
        <taxon>Araneoidea</taxon>
        <taxon>Araneidae</taxon>
        <taxon>Caerostris</taxon>
    </lineage>
</organism>
<feature type="domain" description="ZNF380 coiled-coil" evidence="7">
    <location>
        <begin position="6"/>
        <end position="88"/>
    </location>
</feature>
<dbReference type="InterPro" id="IPR059039">
    <property type="entry name" value="ZNF380_CC"/>
</dbReference>
<dbReference type="PANTHER" id="PTHR13278">
    <property type="entry name" value="ZINC FINGER PROTEIN 830"/>
    <property type="match status" value="1"/>
</dbReference>
<evidence type="ECO:0000259" key="7">
    <source>
        <dbReference type="Pfam" id="PF23406"/>
    </source>
</evidence>
<dbReference type="Proteomes" id="UP001054945">
    <property type="component" value="Unassembled WGS sequence"/>
</dbReference>
<accession>A0AAV4WAV3</accession>
<keyword evidence="3" id="KW-0479">Metal-binding</keyword>
<dbReference type="PANTHER" id="PTHR13278:SF0">
    <property type="entry name" value="ZINC FINGER PROTEIN 830"/>
    <property type="match status" value="1"/>
</dbReference>
<name>A0AAV4WAV3_CAEEX</name>
<dbReference type="InterPro" id="IPR040050">
    <property type="entry name" value="ZNF830-like"/>
</dbReference>
<evidence type="ECO:0000256" key="5">
    <source>
        <dbReference type="ARBA" id="ARBA00022833"/>
    </source>
</evidence>
<keyword evidence="6" id="KW-0539">Nucleus</keyword>
<evidence type="ECO:0000256" key="3">
    <source>
        <dbReference type="ARBA" id="ARBA00022723"/>
    </source>
</evidence>
<reference evidence="8 9" key="1">
    <citation type="submission" date="2021-06" db="EMBL/GenBank/DDBJ databases">
        <title>Caerostris extrusa draft genome.</title>
        <authorList>
            <person name="Kono N."/>
            <person name="Arakawa K."/>
        </authorList>
    </citation>
    <scope>NUCLEOTIDE SEQUENCE [LARGE SCALE GENOMIC DNA]</scope>
</reference>
<comment type="subcellular location">
    <subcellularLocation>
        <location evidence="1">Nucleus speckle</location>
    </subcellularLocation>
</comment>
<keyword evidence="4" id="KW-0863">Zinc-finger</keyword>
<evidence type="ECO:0000256" key="1">
    <source>
        <dbReference type="ARBA" id="ARBA00004324"/>
    </source>
</evidence>
<sequence>MIERRIFDDPVLDATARNIEYKDPVEEEWEKFQKTIVEETNSIVFNNCIMRIGIKTIIADDAEESYRRRDIEEVYEQIQLWQRVNKLELLVDDAKLKATKKDTPKTDVDNDASDSTDDDLDLNDLLDWPYEHFSPPVKQQTTLKRLRSFWIRLSKDQEYLKLFREFMEEHEKLSHMKEVAKETEPDASYYETHHGLYLSRRKTTKLLIAFN</sequence>
<gene>
    <name evidence="8" type="ORF">CEXT_312451</name>
</gene>
<evidence type="ECO:0000256" key="2">
    <source>
        <dbReference type="ARBA" id="ARBA00022473"/>
    </source>
</evidence>
<evidence type="ECO:0000256" key="4">
    <source>
        <dbReference type="ARBA" id="ARBA00022771"/>
    </source>
</evidence>
<dbReference type="GO" id="GO:0005681">
    <property type="term" value="C:spliceosomal complex"/>
    <property type="evidence" value="ECO:0007669"/>
    <property type="project" value="InterPro"/>
</dbReference>
<dbReference type="GO" id="GO:0008270">
    <property type="term" value="F:zinc ion binding"/>
    <property type="evidence" value="ECO:0007669"/>
    <property type="project" value="UniProtKB-KW"/>
</dbReference>
<evidence type="ECO:0000313" key="9">
    <source>
        <dbReference type="Proteomes" id="UP001054945"/>
    </source>
</evidence>
<dbReference type="GO" id="GO:0044773">
    <property type="term" value="P:mitotic DNA damage checkpoint signaling"/>
    <property type="evidence" value="ECO:0007669"/>
    <property type="project" value="TreeGrafter"/>
</dbReference>
<dbReference type="GO" id="GO:0033314">
    <property type="term" value="P:mitotic DNA replication checkpoint signaling"/>
    <property type="evidence" value="ECO:0007669"/>
    <property type="project" value="TreeGrafter"/>
</dbReference>
<evidence type="ECO:0000256" key="6">
    <source>
        <dbReference type="ARBA" id="ARBA00023242"/>
    </source>
</evidence>
<dbReference type="AlphaFoldDB" id="A0AAV4WAV3"/>
<keyword evidence="2" id="KW-0217">Developmental protein</keyword>
<evidence type="ECO:0000313" key="8">
    <source>
        <dbReference type="EMBL" id="GIY79205.1"/>
    </source>
</evidence>
<dbReference type="Pfam" id="PF23406">
    <property type="entry name" value="ZNF380_CC"/>
    <property type="match status" value="1"/>
</dbReference>
<proteinExistence type="predicted"/>
<dbReference type="EMBL" id="BPLR01015858">
    <property type="protein sequence ID" value="GIY79205.1"/>
    <property type="molecule type" value="Genomic_DNA"/>
</dbReference>